<dbReference type="RefSeq" id="WP_046133761.1">
    <property type="nucleotide sequence ID" value="NZ_FQVC01000003.1"/>
</dbReference>
<organism evidence="2 4">
    <name type="scientific">Devosia limi DSM 17137</name>
    <dbReference type="NCBI Taxonomy" id="1121477"/>
    <lineage>
        <taxon>Bacteria</taxon>
        <taxon>Pseudomonadati</taxon>
        <taxon>Pseudomonadota</taxon>
        <taxon>Alphaproteobacteria</taxon>
        <taxon>Hyphomicrobiales</taxon>
        <taxon>Devosiaceae</taxon>
        <taxon>Devosia</taxon>
    </lineage>
</organism>
<dbReference type="Proteomes" id="UP000033608">
    <property type="component" value="Unassembled WGS sequence"/>
</dbReference>
<gene>
    <name evidence="3" type="ORF">SAMN02745223_01345</name>
    <name evidence="2" type="ORF">VW29_02385</name>
</gene>
<evidence type="ECO:0000313" key="3">
    <source>
        <dbReference type="EMBL" id="SHE89296.1"/>
    </source>
</evidence>
<keyword evidence="2" id="KW-0503">Monooxygenase</keyword>
<dbReference type="SUPFAM" id="SSF54909">
    <property type="entry name" value="Dimeric alpha+beta barrel"/>
    <property type="match status" value="1"/>
</dbReference>
<dbReference type="InterPro" id="IPR007138">
    <property type="entry name" value="ABM_dom"/>
</dbReference>
<dbReference type="Gene3D" id="3.30.70.100">
    <property type="match status" value="1"/>
</dbReference>
<dbReference type="PATRIC" id="fig|1121477.3.peg.1533"/>
<dbReference type="Pfam" id="PF03992">
    <property type="entry name" value="ABM"/>
    <property type="match status" value="1"/>
</dbReference>
<dbReference type="OrthoDB" id="9797178at2"/>
<proteinExistence type="predicted"/>
<evidence type="ECO:0000259" key="1">
    <source>
        <dbReference type="PROSITE" id="PS51725"/>
    </source>
</evidence>
<dbReference type="Proteomes" id="UP000184533">
    <property type="component" value="Unassembled WGS sequence"/>
</dbReference>
<sequence>MGKVYLDGYLEVPLDRIAAVAAALPAHIALTRAEPGCLAFSVSQNPDVPTHFEVSEVFADQAAFETHQQRASTSAWAKVTAGLSRHYSIRTE</sequence>
<feature type="domain" description="ABM" evidence="1">
    <location>
        <begin position="4"/>
        <end position="92"/>
    </location>
</feature>
<dbReference type="AlphaFoldDB" id="A0A0F5LVW9"/>
<name>A0A0F5LVW9_9HYPH</name>
<reference evidence="2 4" key="1">
    <citation type="submission" date="2015-03" db="EMBL/GenBank/DDBJ databases">
        <authorList>
            <person name="Hassan Y.I."/>
            <person name="Lepp D."/>
            <person name="Zhou T."/>
        </authorList>
    </citation>
    <scope>NUCLEOTIDE SEQUENCE [LARGE SCALE GENOMIC DNA]</scope>
    <source>
        <strain evidence="2 4">DSM 17137</strain>
    </source>
</reference>
<dbReference type="EMBL" id="LAJF01000036">
    <property type="protein sequence ID" value="KKB86431.1"/>
    <property type="molecule type" value="Genomic_DNA"/>
</dbReference>
<dbReference type="PROSITE" id="PS51725">
    <property type="entry name" value="ABM"/>
    <property type="match status" value="1"/>
</dbReference>
<evidence type="ECO:0000313" key="2">
    <source>
        <dbReference type="EMBL" id="KKB86431.1"/>
    </source>
</evidence>
<dbReference type="EMBL" id="FQVC01000003">
    <property type="protein sequence ID" value="SHE89296.1"/>
    <property type="molecule type" value="Genomic_DNA"/>
</dbReference>
<protein>
    <submittedName>
        <fullName evidence="2">Antibiotic biosynthesis monooxygenase</fullName>
    </submittedName>
    <submittedName>
        <fullName evidence="3">Quinol monooxygenase YgiN</fullName>
    </submittedName>
</protein>
<reference evidence="3 5" key="2">
    <citation type="submission" date="2016-11" db="EMBL/GenBank/DDBJ databases">
        <authorList>
            <person name="Jaros S."/>
            <person name="Januszkiewicz K."/>
            <person name="Wedrychowicz H."/>
        </authorList>
    </citation>
    <scope>NUCLEOTIDE SEQUENCE [LARGE SCALE GENOMIC DNA]</scope>
    <source>
        <strain evidence="3 5">DSM 17137</strain>
    </source>
</reference>
<evidence type="ECO:0000313" key="5">
    <source>
        <dbReference type="Proteomes" id="UP000184533"/>
    </source>
</evidence>
<accession>A0A0F5LVW9</accession>
<keyword evidence="2" id="KW-0560">Oxidoreductase</keyword>
<dbReference type="InterPro" id="IPR011008">
    <property type="entry name" value="Dimeric_a/b-barrel"/>
</dbReference>
<dbReference type="STRING" id="1121477.SAMN02745223_01345"/>
<keyword evidence="4" id="KW-1185">Reference proteome</keyword>
<evidence type="ECO:0000313" key="4">
    <source>
        <dbReference type="Proteomes" id="UP000033608"/>
    </source>
</evidence>
<dbReference type="GO" id="GO:0004497">
    <property type="term" value="F:monooxygenase activity"/>
    <property type="evidence" value="ECO:0007669"/>
    <property type="project" value="UniProtKB-KW"/>
</dbReference>